<accession>A0A8J8BEP8</accession>
<proteinExistence type="predicted"/>
<evidence type="ECO:0000313" key="2">
    <source>
        <dbReference type="Proteomes" id="UP000677913"/>
    </source>
</evidence>
<organism evidence="1 2">
    <name type="scientific">Actinocrinis puniceicyclus</name>
    <dbReference type="NCBI Taxonomy" id="977794"/>
    <lineage>
        <taxon>Bacteria</taxon>
        <taxon>Bacillati</taxon>
        <taxon>Actinomycetota</taxon>
        <taxon>Actinomycetes</taxon>
        <taxon>Catenulisporales</taxon>
        <taxon>Actinospicaceae</taxon>
        <taxon>Actinocrinis</taxon>
    </lineage>
</organism>
<gene>
    <name evidence="1" type="ORF">KGA66_13010</name>
</gene>
<protein>
    <submittedName>
        <fullName evidence="1">Uncharacterized protein</fullName>
    </submittedName>
</protein>
<dbReference type="AlphaFoldDB" id="A0A8J8BEP8"/>
<name>A0A8J8BEP8_9ACTN</name>
<reference evidence="1" key="1">
    <citation type="submission" date="2021-04" db="EMBL/GenBank/DDBJ databases">
        <title>Genome based classification of Actinospica acidithermotolerans sp. nov., an actinobacterium isolated from an Indonesian hot spring.</title>
        <authorList>
            <person name="Kusuma A.B."/>
            <person name="Putra K.E."/>
            <person name="Nafisah S."/>
            <person name="Loh J."/>
            <person name="Nouioui I."/>
            <person name="Goodfellow M."/>
        </authorList>
    </citation>
    <scope>NUCLEOTIDE SEQUENCE</scope>
    <source>
        <strain evidence="1">DSM 45618</strain>
    </source>
</reference>
<keyword evidence="2" id="KW-1185">Reference proteome</keyword>
<dbReference type="EMBL" id="JAGSXH010000038">
    <property type="protein sequence ID" value="MBS2963969.1"/>
    <property type="molecule type" value="Genomic_DNA"/>
</dbReference>
<sequence>MLVLDASIWGLGGALLVEALDLTKAMKRVNGFPWNQPGEFSFLSFAMYTGLRLGIGAGVAAGLGSQGSVGNGWGALLAGVGAVATLERALQRSVPLPAAQAVAPLSGGDDAN</sequence>
<dbReference type="RefSeq" id="WP_211468155.1">
    <property type="nucleotide sequence ID" value="NZ_JAGSXH010000038.1"/>
</dbReference>
<comment type="caution">
    <text evidence="1">The sequence shown here is derived from an EMBL/GenBank/DDBJ whole genome shotgun (WGS) entry which is preliminary data.</text>
</comment>
<evidence type="ECO:0000313" key="1">
    <source>
        <dbReference type="EMBL" id="MBS2963969.1"/>
    </source>
</evidence>
<dbReference type="Proteomes" id="UP000677913">
    <property type="component" value="Unassembled WGS sequence"/>
</dbReference>